<evidence type="ECO:0000313" key="1">
    <source>
        <dbReference type="EMBL" id="KJL25477.1"/>
    </source>
</evidence>
<evidence type="ECO:0008006" key="3">
    <source>
        <dbReference type="Google" id="ProtNLM"/>
    </source>
</evidence>
<dbReference type="Proteomes" id="UP000033725">
    <property type="component" value="Unassembled WGS sequence"/>
</dbReference>
<organism evidence="1 2">
    <name type="scientific">Microbacterium oxydans</name>
    <dbReference type="NCBI Taxonomy" id="82380"/>
    <lineage>
        <taxon>Bacteria</taxon>
        <taxon>Bacillati</taxon>
        <taxon>Actinomycetota</taxon>
        <taxon>Actinomycetes</taxon>
        <taxon>Micrococcales</taxon>
        <taxon>Microbacteriaceae</taxon>
        <taxon>Microbacterium</taxon>
    </lineage>
</organism>
<comment type="caution">
    <text evidence="1">The sequence shown here is derived from an EMBL/GenBank/DDBJ whole genome shotgun (WGS) entry which is preliminary data.</text>
</comment>
<dbReference type="AlphaFoldDB" id="A0A0F0KX43"/>
<evidence type="ECO:0000313" key="2">
    <source>
        <dbReference type="Proteomes" id="UP000033725"/>
    </source>
</evidence>
<name>A0A0F0KX43_9MICO</name>
<gene>
    <name evidence="1" type="ORF">RN51_00614</name>
</gene>
<reference evidence="1 2" key="1">
    <citation type="submission" date="2015-02" db="EMBL/GenBank/DDBJ databases">
        <title>Draft genome sequences of ten Microbacterium spp. with emphasis on heavy metal contaminated environments.</title>
        <authorList>
            <person name="Corretto E."/>
        </authorList>
    </citation>
    <scope>NUCLEOTIDE SEQUENCE [LARGE SCALE GENOMIC DNA]</scope>
    <source>
        <strain evidence="1 2">BEL163</strain>
    </source>
</reference>
<sequence>MIPESRRRGPSAYDGAMSDKPQWLIREDASVPVLVALALRQQLGIRVPEDLPSLRELAVRAPDAADASPDLEAQWRHYWDMTVEPRAHPSDVPLELVDGFDTLVALPARGAEELMAAIAPHATSALLYARAAHDRYVASMKSHTGGDAYRAYASAIAEFEREVGRRAHSFELNVQVLPFSQRGIWWIGALTVAVTDGLRRDVVAFDAAIRPVIAELA</sequence>
<protein>
    <recommendedName>
        <fullName evidence="3">Zinc-binding alcohol dehydrogenase</fullName>
    </recommendedName>
</protein>
<dbReference type="EMBL" id="JYIV01000016">
    <property type="protein sequence ID" value="KJL25477.1"/>
    <property type="molecule type" value="Genomic_DNA"/>
</dbReference>
<dbReference type="PATRIC" id="fig|82380.10.peg.613"/>
<accession>A0A0F0KX43</accession>
<proteinExistence type="predicted"/>